<dbReference type="EMBL" id="JAPQKT010000009">
    <property type="protein sequence ID" value="KAJ5222052.1"/>
    <property type="molecule type" value="Genomic_DNA"/>
</dbReference>
<dbReference type="GeneID" id="81389011"/>
<protein>
    <recommendedName>
        <fullName evidence="2">DUF1996 domain-containing protein</fullName>
    </recommendedName>
</protein>
<name>A0A9W9NLA2_PENCI</name>
<evidence type="ECO:0000259" key="2">
    <source>
        <dbReference type="Pfam" id="PF09362"/>
    </source>
</evidence>
<dbReference type="InterPro" id="IPR018535">
    <property type="entry name" value="DUF1996"/>
</dbReference>
<dbReference type="PANTHER" id="PTHR43662">
    <property type="match status" value="1"/>
</dbReference>
<sequence length="545" mass="59548">APLFFISIFRARRRGSIPHCEMQDLCRMAVFLAALASFPSVADAFWRLPCRGRSGVARLDPIVDPGKISSHVHAIHGGGNFGMSANFESLLESDCTSCGVTQDKSAYWTPALYFMHNDGTAEMVPQVGGMLAYYFNDKAPNDKVHAFPDGFRMLAGDPFQRNFTWPVPDPPKSEWSGAQVSQEALRQKAVGFNCLNYASAAEGTLDRHFMPNKTYLDEHCTDGIRLELMFPQCWDGKNLDSDDHKSHVAYPSLVMEGDCPSGYEKRLVGLMYETIWNTYAFKDEDGYFALANGDPTGYGYHGDFMTGWESGVLQEAIDSCTNPDGNVQDCAIFDLQEQSKQQQCTFDMPTSIKTEDVLDFVGGLPGGMAIQWGPGYASMSMGSEPEPTTTAAIPSIPSLTIPSLSISLDISADAGNLLGNAAVMATAEAATTTSSSTSTSTSTSTPTPTPTTSISVEPITEEIVYLQRKIEVLVDTQGVPYTTITGTPSPVSTAMTTTTETSTVTSYVKRDIVPEEQSEEQEEIVGHARRHLHHHHGHLHRKHEF</sequence>
<feature type="compositionally biased region" description="Low complexity" evidence="1">
    <location>
        <begin position="431"/>
        <end position="453"/>
    </location>
</feature>
<organism evidence="3 4">
    <name type="scientific">Penicillium citrinum</name>
    <dbReference type="NCBI Taxonomy" id="5077"/>
    <lineage>
        <taxon>Eukaryota</taxon>
        <taxon>Fungi</taxon>
        <taxon>Dikarya</taxon>
        <taxon>Ascomycota</taxon>
        <taxon>Pezizomycotina</taxon>
        <taxon>Eurotiomycetes</taxon>
        <taxon>Eurotiomycetidae</taxon>
        <taxon>Eurotiales</taxon>
        <taxon>Aspergillaceae</taxon>
        <taxon>Penicillium</taxon>
    </lineage>
</organism>
<dbReference type="PANTHER" id="PTHR43662:SF7">
    <property type="entry name" value="DUF1996 DOMAIN-CONTAINING PROTEIN"/>
    <property type="match status" value="1"/>
</dbReference>
<feature type="domain" description="DUF1996" evidence="2">
    <location>
        <begin position="60"/>
        <end position="308"/>
    </location>
</feature>
<feature type="non-terminal residue" evidence="3">
    <location>
        <position position="1"/>
    </location>
</feature>
<proteinExistence type="predicted"/>
<evidence type="ECO:0000256" key="1">
    <source>
        <dbReference type="SAM" id="MobiDB-lite"/>
    </source>
</evidence>
<evidence type="ECO:0000313" key="3">
    <source>
        <dbReference type="EMBL" id="KAJ5222052.1"/>
    </source>
</evidence>
<dbReference type="AlphaFoldDB" id="A0A9W9NLA2"/>
<dbReference type="Proteomes" id="UP001147733">
    <property type="component" value="Unassembled WGS sequence"/>
</dbReference>
<gene>
    <name evidence="3" type="ORF">N7469_010939</name>
</gene>
<reference evidence="3" key="2">
    <citation type="journal article" date="2023" name="IMA Fungus">
        <title>Comparative genomic study of the Penicillium genus elucidates a diverse pangenome and 15 lateral gene transfer events.</title>
        <authorList>
            <person name="Petersen C."/>
            <person name="Sorensen T."/>
            <person name="Nielsen M.R."/>
            <person name="Sondergaard T.E."/>
            <person name="Sorensen J.L."/>
            <person name="Fitzpatrick D.A."/>
            <person name="Frisvad J.C."/>
            <person name="Nielsen K.L."/>
        </authorList>
    </citation>
    <scope>NUCLEOTIDE SEQUENCE</scope>
    <source>
        <strain evidence="3">IBT 23319</strain>
    </source>
</reference>
<reference evidence="3" key="1">
    <citation type="submission" date="2022-11" db="EMBL/GenBank/DDBJ databases">
        <authorList>
            <person name="Petersen C."/>
        </authorList>
    </citation>
    <scope>NUCLEOTIDE SEQUENCE</scope>
    <source>
        <strain evidence="3">IBT 23319</strain>
    </source>
</reference>
<dbReference type="Pfam" id="PF09362">
    <property type="entry name" value="DUF1996"/>
    <property type="match status" value="1"/>
</dbReference>
<comment type="caution">
    <text evidence="3">The sequence shown here is derived from an EMBL/GenBank/DDBJ whole genome shotgun (WGS) entry which is preliminary data.</text>
</comment>
<accession>A0A9W9NLA2</accession>
<dbReference type="OrthoDB" id="74764at2759"/>
<keyword evidence="4" id="KW-1185">Reference proteome</keyword>
<dbReference type="RefSeq" id="XP_056496975.1">
    <property type="nucleotide sequence ID" value="XM_056649844.1"/>
</dbReference>
<feature type="region of interest" description="Disordered" evidence="1">
    <location>
        <begin position="431"/>
        <end position="454"/>
    </location>
</feature>
<evidence type="ECO:0000313" key="4">
    <source>
        <dbReference type="Proteomes" id="UP001147733"/>
    </source>
</evidence>